<dbReference type="Gene3D" id="6.10.250.290">
    <property type="match status" value="1"/>
</dbReference>
<dbReference type="PROSITE" id="PS01109">
    <property type="entry name" value="RIBOSOMAL_L10"/>
    <property type="match status" value="1"/>
</dbReference>
<dbReference type="CDD" id="cd05797">
    <property type="entry name" value="Ribosomal_L10"/>
    <property type="match status" value="1"/>
</dbReference>
<proteinExistence type="inferred from homology"/>
<dbReference type="InterPro" id="IPR043141">
    <property type="entry name" value="Ribosomal_uL10-like_sf"/>
</dbReference>
<evidence type="ECO:0000256" key="3">
    <source>
        <dbReference type="ARBA" id="ARBA00023274"/>
    </source>
</evidence>
<reference evidence="4" key="1">
    <citation type="submission" date="2018-06" db="EMBL/GenBank/DDBJ databases">
        <authorList>
            <person name="Zhirakovskaya E."/>
        </authorList>
    </citation>
    <scope>NUCLEOTIDE SEQUENCE</scope>
</reference>
<accession>A0A3B1C6C7</accession>
<keyword evidence="2 4" id="KW-0689">Ribosomal protein</keyword>
<dbReference type="SUPFAM" id="SSF160369">
    <property type="entry name" value="Ribosomal protein L10-like"/>
    <property type="match status" value="1"/>
</dbReference>
<dbReference type="NCBIfam" id="NF000955">
    <property type="entry name" value="PRK00099.1-1"/>
    <property type="match status" value="1"/>
</dbReference>
<dbReference type="AlphaFoldDB" id="A0A3B1C6C7"/>
<name>A0A3B1C6C7_9ZZZZ</name>
<keyword evidence="3" id="KW-0687">Ribonucleoprotein</keyword>
<protein>
    <submittedName>
        <fullName evidence="4">LSU ribosomal protein L10p (P0)</fullName>
    </submittedName>
</protein>
<dbReference type="InterPro" id="IPR002363">
    <property type="entry name" value="Ribosomal_uL10_CS_bac"/>
</dbReference>
<dbReference type="InterPro" id="IPR047865">
    <property type="entry name" value="Ribosomal_uL10_bac_type"/>
</dbReference>
<dbReference type="InterPro" id="IPR001790">
    <property type="entry name" value="Ribosomal_uL10"/>
</dbReference>
<dbReference type="HAMAP" id="MF_00362">
    <property type="entry name" value="Ribosomal_uL10"/>
    <property type="match status" value="1"/>
</dbReference>
<evidence type="ECO:0000313" key="4">
    <source>
        <dbReference type="EMBL" id="VAX23652.1"/>
    </source>
</evidence>
<sequence>MNKSEKIEMVSQIKENFSNASAIYLVDYHGVNVDEINGLRREFLKEDITYKIFKNTLVKKAIEELGEYDQLNDLLEGMVGIAFAGENFVAPAKIIKKFNDTAKKLTFKGCYIESTFYGDDQLKLLASMPTKDEVMASIVGSIAAPASGIVGALNAVIRDLVSVIDEVGKTKAA</sequence>
<dbReference type="GO" id="GO:0006412">
    <property type="term" value="P:translation"/>
    <property type="evidence" value="ECO:0007669"/>
    <property type="project" value="InterPro"/>
</dbReference>
<evidence type="ECO:0000256" key="1">
    <source>
        <dbReference type="ARBA" id="ARBA00008889"/>
    </source>
</evidence>
<dbReference type="GO" id="GO:0015934">
    <property type="term" value="C:large ribosomal subunit"/>
    <property type="evidence" value="ECO:0007669"/>
    <property type="project" value="InterPro"/>
</dbReference>
<dbReference type="PANTHER" id="PTHR11560">
    <property type="entry name" value="39S RIBOSOMAL PROTEIN L10, MITOCHONDRIAL"/>
    <property type="match status" value="1"/>
</dbReference>
<dbReference type="InterPro" id="IPR022973">
    <property type="entry name" value="Ribosomal_uL10_bac"/>
</dbReference>
<dbReference type="Gene3D" id="3.30.70.1730">
    <property type="match status" value="1"/>
</dbReference>
<organism evidence="4">
    <name type="scientific">hydrothermal vent metagenome</name>
    <dbReference type="NCBI Taxonomy" id="652676"/>
    <lineage>
        <taxon>unclassified sequences</taxon>
        <taxon>metagenomes</taxon>
        <taxon>ecological metagenomes</taxon>
    </lineage>
</organism>
<dbReference type="GO" id="GO:0003735">
    <property type="term" value="F:structural constituent of ribosome"/>
    <property type="evidence" value="ECO:0007669"/>
    <property type="project" value="InterPro"/>
</dbReference>
<dbReference type="Pfam" id="PF00466">
    <property type="entry name" value="Ribosomal_L10"/>
    <property type="match status" value="1"/>
</dbReference>
<comment type="similarity">
    <text evidence="1">Belongs to the universal ribosomal protein uL10 family.</text>
</comment>
<gene>
    <name evidence="4" type="ORF">MNBD_IGNAVI01-2360</name>
</gene>
<dbReference type="EMBL" id="UOGD01000256">
    <property type="protein sequence ID" value="VAX23652.1"/>
    <property type="molecule type" value="Genomic_DNA"/>
</dbReference>
<evidence type="ECO:0000256" key="2">
    <source>
        <dbReference type="ARBA" id="ARBA00022980"/>
    </source>
</evidence>